<dbReference type="InterPro" id="IPR008889">
    <property type="entry name" value="VQ"/>
</dbReference>
<dbReference type="Proteomes" id="UP001497444">
    <property type="component" value="Unassembled WGS sequence"/>
</dbReference>
<evidence type="ECO:0000313" key="8">
    <source>
        <dbReference type="Proteomes" id="UP001497444"/>
    </source>
</evidence>
<feature type="region of interest" description="Disordered" evidence="4">
    <location>
        <begin position="29"/>
        <end position="48"/>
    </location>
</feature>
<dbReference type="PANTHER" id="PTHR33402">
    <property type="entry name" value="VQ MOTIF-CONTAINING PROTEIN 11-LIKE"/>
    <property type="match status" value="1"/>
</dbReference>
<dbReference type="EMBL" id="CAXAQS010000929">
    <property type="protein sequence ID" value="CAK9253655.1"/>
    <property type="molecule type" value="Genomic_DNA"/>
</dbReference>
<keyword evidence="2" id="KW-0597">Phosphoprotein</keyword>
<keyword evidence="5" id="KW-0732">Signal</keyword>
<name>A0ABP0VGT4_9BRYO</name>
<sequence length="281" mass="29863">MSTPPPPCPLPPSLFFFSFFPSTTLVECSGYSPPPPPQTPSGSGSLASTVTTQEIASTTTFVQADTSSFRELVQKLTGASDSDLEKFPITMTSRQAAARAGGGTVEAAAGTHKQHDNTFGGLLPKPVSDLSVRQPPFKLHERRQTFNIRKLEVKGLGAAAAFRRGTASYGGLSPSSAAERCSSPLSQKFPSLLPSPVTPLTMDAFDKTHAPTTPKTFEPCPGLLKPSPHSNSAAEGTTTQKDIMVPHFFLHHPSPPSEHPRSKPELLTLFPLTSPRASETS</sequence>
<evidence type="ECO:0000256" key="4">
    <source>
        <dbReference type="SAM" id="MobiDB-lite"/>
    </source>
</evidence>
<feature type="region of interest" description="Disordered" evidence="4">
    <location>
        <begin position="251"/>
        <end position="281"/>
    </location>
</feature>
<evidence type="ECO:0000313" key="7">
    <source>
        <dbReference type="EMBL" id="CAK9253655.1"/>
    </source>
</evidence>
<keyword evidence="3" id="KW-0539">Nucleus</keyword>
<feature type="signal peptide" evidence="5">
    <location>
        <begin position="1"/>
        <end position="30"/>
    </location>
</feature>
<comment type="caution">
    <text evidence="7">The sequence shown here is derived from an EMBL/GenBank/DDBJ whole genome shotgun (WGS) entry which is preliminary data.</text>
</comment>
<evidence type="ECO:0000256" key="1">
    <source>
        <dbReference type="ARBA" id="ARBA00004123"/>
    </source>
</evidence>
<evidence type="ECO:0000256" key="5">
    <source>
        <dbReference type="SAM" id="SignalP"/>
    </source>
</evidence>
<feature type="domain" description="VQ" evidence="6">
    <location>
        <begin position="57"/>
        <end position="82"/>
    </location>
</feature>
<evidence type="ECO:0000256" key="2">
    <source>
        <dbReference type="ARBA" id="ARBA00022553"/>
    </source>
</evidence>
<dbReference type="PANTHER" id="PTHR33402:SF19">
    <property type="entry name" value="VQ MOTIF-CONTAINING PROTEIN 11"/>
    <property type="match status" value="1"/>
</dbReference>
<reference evidence="7" key="1">
    <citation type="submission" date="2024-02" db="EMBL/GenBank/DDBJ databases">
        <authorList>
            <consortium name="ELIXIR-Norway"/>
            <consortium name="Elixir Norway"/>
        </authorList>
    </citation>
    <scope>NUCLEOTIDE SEQUENCE</scope>
</reference>
<feature type="chain" id="PRO_5046534028" description="VQ domain-containing protein" evidence="5">
    <location>
        <begin position="31"/>
        <end position="281"/>
    </location>
</feature>
<evidence type="ECO:0000259" key="6">
    <source>
        <dbReference type="Pfam" id="PF05678"/>
    </source>
</evidence>
<gene>
    <name evidence="7" type="ORF">CSSPJE1EN1_LOCUS29033</name>
</gene>
<dbReference type="Pfam" id="PF05678">
    <property type="entry name" value="VQ"/>
    <property type="match status" value="1"/>
</dbReference>
<accession>A0ABP0VGT4</accession>
<protein>
    <recommendedName>
        <fullName evidence="6">VQ domain-containing protein</fullName>
    </recommendedName>
</protein>
<proteinExistence type="predicted"/>
<organism evidence="7 8">
    <name type="scientific">Sphagnum jensenii</name>
    <dbReference type="NCBI Taxonomy" id="128206"/>
    <lineage>
        <taxon>Eukaryota</taxon>
        <taxon>Viridiplantae</taxon>
        <taxon>Streptophyta</taxon>
        <taxon>Embryophyta</taxon>
        <taxon>Bryophyta</taxon>
        <taxon>Sphagnophytina</taxon>
        <taxon>Sphagnopsida</taxon>
        <taxon>Sphagnales</taxon>
        <taxon>Sphagnaceae</taxon>
        <taxon>Sphagnum</taxon>
    </lineage>
</organism>
<keyword evidence="8" id="KW-1185">Reference proteome</keyword>
<evidence type="ECO:0000256" key="3">
    <source>
        <dbReference type="ARBA" id="ARBA00023242"/>
    </source>
</evidence>
<comment type="subcellular location">
    <subcellularLocation>
        <location evidence="1">Nucleus</location>
    </subcellularLocation>
</comment>
<dbReference type="InterPro" id="IPR039611">
    <property type="entry name" value="VQ_4/11/13/19/31/33"/>
</dbReference>